<dbReference type="PANTHER" id="PTHR40626">
    <property type="entry name" value="MIP31509P"/>
    <property type="match status" value="1"/>
</dbReference>
<gene>
    <name evidence="11" type="ORF">BDQ12DRAFT_687162</name>
</gene>
<dbReference type="CDD" id="cd12148">
    <property type="entry name" value="fungal_TF_MHR"/>
    <property type="match status" value="1"/>
</dbReference>
<keyword evidence="5" id="KW-0862">Zinc</keyword>
<keyword evidence="4 7" id="KW-0863">Zinc-finger</keyword>
<dbReference type="OrthoDB" id="1405595at2759"/>
<reference evidence="11 12" key="1">
    <citation type="journal article" date="2019" name="Nat. Ecol. Evol.">
        <title>Megaphylogeny resolves global patterns of mushroom evolution.</title>
        <authorList>
            <person name="Varga T."/>
            <person name="Krizsan K."/>
            <person name="Foldi C."/>
            <person name="Dima B."/>
            <person name="Sanchez-Garcia M."/>
            <person name="Sanchez-Ramirez S."/>
            <person name="Szollosi G.J."/>
            <person name="Szarkandi J.G."/>
            <person name="Papp V."/>
            <person name="Albert L."/>
            <person name="Andreopoulos W."/>
            <person name="Angelini C."/>
            <person name="Antonin V."/>
            <person name="Barry K.W."/>
            <person name="Bougher N.L."/>
            <person name="Buchanan P."/>
            <person name="Buyck B."/>
            <person name="Bense V."/>
            <person name="Catcheside P."/>
            <person name="Chovatia M."/>
            <person name="Cooper J."/>
            <person name="Damon W."/>
            <person name="Desjardin D."/>
            <person name="Finy P."/>
            <person name="Geml J."/>
            <person name="Haridas S."/>
            <person name="Hughes K."/>
            <person name="Justo A."/>
            <person name="Karasinski D."/>
            <person name="Kautmanova I."/>
            <person name="Kiss B."/>
            <person name="Kocsube S."/>
            <person name="Kotiranta H."/>
            <person name="LaButti K.M."/>
            <person name="Lechner B.E."/>
            <person name="Liimatainen K."/>
            <person name="Lipzen A."/>
            <person name="Lukacs Z."/>
            <person name="Mihaltcheva S."/>
            <person name="Morgado L.N."/>
            <person name="Niskanen T."/>
            <person name="Noordeloos M.E."/>
            <person name="Ohm R.A."/>
            <person name="Ortiz-Santana B."/>
            <person name="Ovrebo C."/>
            <person name="Racz N."/>
            <person name="Riley R."/>
            <person name="Savchenko A."/>
            <person name="Shiryaev A."/>
            <person name="Soop K."/>
            <person name="Spirin V."/>
            <person name="Szebenyi C."/>
            <person name="Tomsovsky M."/>
            <person name="Tulloss R.E."/>
            <person name="Uehling J."/>
            <person name="Grigoriev I.V."/>
            <person name="Vagvolgyi C."/>
            <person name="Papp T."/>
            <person name="Martin F.M."/>
            <person name="Miettinen O."/>
            <person name="Hibbett D.S."/>
            <person name="Nagy L.G."/>
        </authorList>
    </citation>
    <scope>NUCLEOTIDE SEQUENCE [LARGE SCALE GENOMIC DNA]</scope>
    <source>
        <strain evidence="11 12">CBS 166.37</strain>
    </source>
</reference>
<dbReference type="GO" id="GO:0008270">
    <property type="term" value="F:zinc ion binding"/>
    <property type="evidence" value="ECO:0007669"/>
    <property type="project" value="UniProtKB-KW"/>
</dbReference>
<dbReference type="GO" id="GO:0000981">
    <property type="term" value="F:DNA-binding transcription factor activity, RNA polymerase II-specific"/>
    <property type="evidence" value="ECO:0007669"/>
    <property type="project" value="InterPro"/>
</dbReference>
<dbReference type="PROSITE" id="PS00463">
    <property type="entry name" value="ZN2_CY6_FUNGAL_1"/>
    <property type="match status" value="1"/>
</dbReference>
<dbReference type="Pfam" id="PF00096">
    <property type="entry name" value="zf-C2H2"/>
    <property type="match status" value="1"/>
</dbReference>
<sequence length="730" mass="81424">MSNDNTPFTASPANPVNKCELCPATFTRATHLKRHMRSHLGEKMYQCESCSSQFTRSDLLTRHRKSCGETRSRRKSCEACAKGKVRCDLQRPCEKCAARGINCVYTNAPRPPKPAASELVSTQKRVTPPFTVRQPQPPPPSPISTQSTDEMPHSSGSSFVDVESSDGCPSAIDSPISMTPPDLMSDWSAFEASHQLDSKNHLMQFLQSTMPYDLQDFHGGDDSTPFSTPIEYSNSINFPEPGQGLDMSDVYGQSIGADMIYMDMSSSNGLDFIATSGSGTSAFLPGSPFNDVRTSSGAPSLRNNVTPLIGIRGDVTDSELRVYSSLFYSEFLVQMPLVHIPTWKESEKCPLLIRAIQTCGALFVKTAKAAHFVLTTLASAREEIIQEFTRQTGDRDIQIQLILAMALLQTVGLFHERGESRTSSALYHGTFIMMIARSSRFNTFNGCDFSKLDSSSLNEEWKRWAFYESAKRLECLSYLHDCCQSIYFASPSFTRPSFDSFLPCDEVLWSASTAEEWLSYLQANSRYGPPQLRLRGLNWREVFSALVEQIPPAASIITPPFASFILMHSILSTIWIQLHAISSHANDPETGLSPTSDIVRQTILNMQNAIHNWLSNWQDDIQQSSWRSPKESTPFTCDSLPFYWLAQASLRMLCENTSGNAIVTRVEVRFFVIKEWLARIRTSLQKSGQISAQVWIELMDLLSQYSGEGGSPVITNVDHPDGLLAFFPEN</sequence>
<keyword evidence="2" id="KW-0479">Metal-binding</keyword>
<dbReference type="PROSITE" id="PS00028">
    <property type="entry name" value="ZINC_FINGER_C2H2_1"/>
    <property type="match status" value="1"/>
</dbReference>
<protein>
    <recommendedName>
        <fullName evidence="13">Fungal-specific transcription factor domain-containing protein</fullName>
    </recommendedName>
</protein>
<evidence type="ECO:0000256" key="3">
    <source>
        <dbReference type="ARBA" id="ARBA00022737"/>
    </source>
</evidence>
<dbReference type="PROSITE" id="PS50157">
    <property type="entry name" value="ZINC_FINGER_C2H2_2"/>
    <property type="match status" value="2"/>
</dbReference>
<evidence type="ECO:0000256" key="1">
    <source>
        <dbReference type="ARBA" id="ARBA00004123"/>
    </source>
</evidence>
<dbReference type="SMART" id="SM00355">
    <property type="entry name" value="ZnF_C2H2"/>
    <property type="match status" value="2"/>
</dbReference>
<feature type="domain" description="C2H2-type" evidence="10">
    <location>
        <begin position="17"/>
        <end position="44"/>
    </location>
</feature>
<dbReference type="PANTHER" id="PTHR40626:SF11">
    <property type="entry name" value="ZINC FINGER PROTEIN YPR022C"/>
    <property type="match status" value="1"/>
</dbReference>
<evidence type="ECO:0000256" key="4">
    <source>
        <dbReference type="ARBA" id="ARBA00022771"/>
    </source>
</evidence>
<dbReference type="STRING" id="68775.A0A5C3LTN4"/>
<dbReference type="AlphaFoldDB" id="A0A5C3LTN4"/>
<evidence type="ECO:0000313" key="11">
    <source>
        <dbReference type="EMBL" id="TFK36290.1"/>
    </source>
</evidence>
<feature type="domain" description="C2H2-type" evidence="10">
    <location>
        <begin position="45"/>
        <end position="76"/>
    </location>
</feature>
<comment type="subcellular location">
    <subcellularLocation>
        <location evidence="1">Nucleus</location>
    </subcellularLocation>
</comment>
<dbReference type="InterPro" id="IPR051059">
    <property type="entry name" value="VerF-like"/>
</dbReference>
<dbReference type="InterPro" id="IPR013087">
    <property type="entry name" value="Znf_C2H2_type"/>
</dbReference>
<evidence type="ECO:0000259" key="10">
    <source>
        <dbReference type="PROSITE" id="PS50157"/>
    </source>
</evidence>
<feature type="domain" description="Zn(2)-C6 fungal-type" evidence="9">
    <location>
        <begin position="76"/>
        <end position="105"/>
    </location>
</feature>
<dbReference type="SUPFAM" id="SSF57667">
    <property type="entry name" value="beta-beta-alpha zinc fingers"/>
    <property type="match status" value="1"/>
</dbReference>
<evidence type="ECO:0000256" key="2">
    <source>
        <dbReference type="ARBA" id="ARBA00022723"/>
    </source>
</evidence>
<dbReference type="CDD" id="cd00067">
    <property type="entry name" value="GAL4"/>
    <property type="match status" value="1"/>
</dbReference>
<evidence type="ECO:0008006" key="13">
    <source>
        <dbReference type="Google" id="ProtNLM"/>
    </source>
</evidence>
<keyword evidence="3" id="KW-0677">Repeat</keyword>
<evidence type="ECO:0000259" key="9">
    <source>
        <dbReference type="PROSITE" id="PS50048"/>
    </source>
</evidence>
<proteinExistence type="predicted"/>
<keyword evidence="6" id="KW-0539">Nucleus</keyword>
<dbReference type="InterPro" id="IPR036864">
    <property type="entry name" value="Zn2-C6_fun-type_DNA-bd_sf"/>
</dbReference>
<name>A0A5C3LTN4_9AGAR</name>
<dbReference type="InterPro" id="IPR036236">
    <property type="entry name" value="Znf_C2H2_sf"/>
</dbReference>
<dbReference type="Proteomes" id="UP000308652">
    <property type="component" value="Unassembled WGS sequence"/>
</dbReference>
<feature type="region of interest" description="Disordered" evidence="8">
    <location>
        <begin position="128"/>
        <end position="166"/>
    </location>
</feature>
<dbReference type="Pfam" id="PF00172">
    <property type="entry name" value="Zn_clus"/>
    <property type="match status" value="1"/>
</dbReference>
<evidence type="ECO:0000313" key="12">
    <source>
        <dbReference type="Proteomes" id="UP000308652"/>
    </source>
</evidence>
<dbReference type="SMART" id="SM00066">
    <property type="entry name" value="GAL4"/>
    <property type="match status" value="1"/>
</dbReference>
<accession>A0A5C3LTN4</accession>
<dbReference type="EMBL" id="ML213615">
    <property type="protein sequence ID" value="TFK36290.1"/>
    <property type="molecule type" value="Genomic_DNA"/>
</dbReference>
<dbReference type="GO" id="GO:0000785">
    <property type="term" value="C:chromatin"/>
    <property type="evidence" value="ECO:0007669"/>
    <property type="project" value="TreeGrafter"/>
</dbReference>
<dbReference type="GO" id="GO:0005634">
    <property type="term" value="C:nucleus"/>
    <property type="evidence" value="ECO:0007669"/>
    <property type="project" value="UniProtKB-SubCell"/>
</dbReference>
<evidence type="ECO:0000256" key="8">
    <source>
        <dbReference type="SAM" id="MobiDB-lite"/>
    </source>
</evidence>
<keyword evidence="12" id="KW-1185">Reference proteome</keyword>
<dbReference type="SUPFAM" id="SSF57701">
    <property type="entry name" value="Zn2/Cys6 DNA-binding domain"/>
    <property type="match status" value="1"/>
</dbReference>
<dbReference type="InterPro" id="IPR001138">
    <property type="entry name" value="Zn2Cys6_DnaBD"/>
</dbReference>
<dbReference type="GO" id="GO:0000978">
    <property type="term" value="F:RNA polymerase II cis-regulatory region sequence-specific DNA binding"/>
    <property type="evidence" value="ECO:0007669"/>
    <property type="project" value="InterPro"/>
</dbReference>
<evidence type="ECO:0000256" key="7">
    <source>
        <dbReference type="PROSITE-ProRule" id="PRU00042"/>
    </source>
</evidence>
<organism evidence="11 12">
    <name type="scientific">Crucibulum laeve</name>
    <dbReference type="NCBI Taxonomy" id="68775"/>
    <lineage>
        <taxon>Eukaryota</taxon>
        <taxon>Fungi</taxon>
        <taxon>Dikarya</taxon>
        <taxon>Basidiomycota</taxon>
        <taxon>Agaricomycotina</taxon>
        <taxon>Agaricomycetes</taxon>
        <taxon>Agaricomycetidae</taxon>
        <taxon>Agaricales</taxon>
        <taxon>Agaricineae</taxon>
        <taxon>Nidulariaceae</taxon>
        <taxon>Crucibulum</taxon>
    </lineage>
</organism>
<dbReference type="Gene3D" id="4.10.240.10">
    <property type="entry name" value="Zn(2)-C6 fungal-type DNA-binding domain"/>
    <property type="match status" value="1"/>
</dbReference>
<feature type="compositionally biased region" description="Low complexity" evidence="8">
    <location>
        <begin position="143"/>
        <end position="166"/>
    </location>
</feature>
<dbReference type="PROSITE" id="PS50048">
    <property type="entry name" value="ZN2_CY6_FUNGAL_2"/>
    <property type="match status" value="1"/>
</dbReference>
<evidence type="ECO:0000256" key="5">
    <source>
        <dbReference type="ARBA" id="ARBA00022833"/>
    </source>
</evidence>
<evidence type="ECO:0000256" key="6">
    <source>
        <dbReference type="ARBA" id="ARBA00023242"/>
    </source>
</evidence>
<dbReference type="Gene3D" id="3.30.160.60">
    <property type="entry name" value="Classic Zinc Finger"/>
    <property type="match status" value="2"/>
</dbReference>